<evidence type="ECO:0000259" key="4">
    <source>
        <dbReference type="PROSITE" id="PS50893"/>
    </source>
</evidence>
<dbReference type="Proteomes" id="UP000282312">
    <property type="component" value="Unassembled WGS sequence"/>
</dbReference>
<dbReference type="GO" id="GO:0016887">
    <property type="term" value="F:ATP hydrolysis activity"/>
    <property type="evidence" value="ECO:0007669"/>
    <property type="project" value="InterPro"/>
</dbReference>
<accession>A0A3N9XED1</accession>
<dbReference type="EMBL" id="QGSZ01000150">
    <property type="protein sequence ID" value="RQX05723.1"/>
    <property type="molecule type" value="Genomic_DNA"/>
</dbReference>
<reference evidence="5 6" key="1">
    <citation type="submission" date="2018-05" db="EMBL/GenBank/DDBJ databases">
        <title>Micromonospora from Atacama Desert.</title>
        <authorList>
            <person name="Carro L."/>
            <person name="Goodfellow M."/>
            <person name="Klenk H.-P."/>
        </authorList>
    </citation>
    <scope>NUCLEOTIDE SEQUENCE [LARGE SCALE GENOMIC DNA]</scope>
    <source>
        <strain evidence="5 6">LB39</strain>
    </source>
</reference>
<evidence type="ECO:0000256" key="2">
    <source>
        <dbReference type="ARBA" id="ARBA00022741"/>
    </source>
</evidence>
<dbReference type="InterPro" id="IPR003593">
    <property type="entry name" value="AAA+_ATPase"/>
</dbReference>
<protein>
    <submittedName>
        <fullName evidence="5">ABC transporter ATP-binding protein</fullName>
    </submittedName>
</protein>
<dbReference type="PROSITE" id="PS50893">
    <property type="entry name" value="ABC_TRANSPORTER_2"/>
    <property type="match status" value="1"/>
</dbReference>
<sequence length="229" mass="24762">MLAVEGVSRRFVTRSETVWAVRDADLRASAGEFVCVFGASGSGKSTLLNLIAGLDQADAGRILVESTDVGRLNEDQRARLRLSNVGVVFQDHNLIEEFTARENVVLPLEVIGVPSVQALEQADQQLARVGLEGLGGRLPSQLSGGQRQRVGIARALAGDRRVLLADEPTGALDSTNSRALFGLLRQLCDQGTLAVVCTHDTMCREYADSVYEMVDGRVLRRELTAERAT</sequence>
<dbReference type="PANTHER" id="PTHR24220">
    <property type="entry name" value="IMPORT ATP-BINDING PROTEIN"/>
    <property type="match status" value="1"/>
</dbReference>
<name>A0A3N9XED1_9ACTN</name>
<organism evidence="5 6">
    <name type="scientific">Micromonospora inaquosa</name>
    <dbReference type="NCBI Taxonomy" id="2203716"/>
    <lineage>
        <taxon>Bacteria</taxon>
        <taxon>Bacillati</taxon>
        <taxon>Actinomycetota</taxon>
        <taxon>Actinomycetes</taxon>
        <taxon>Micromonosporales</taxon>
        <taxon>Micromonosporaceae</taxon>
        <taxon>Micromonospora</taxon>
    </lineage>
</organism>
<evidence type="ECO:0000313" key="5">
    <source>
        <dbReference type="EMBL" id="RQX05723.1"/>
    </source>
</evidence>
<proteinExistence type="predicted"/>
<dbReference type="PROSITE" id="PS00211">
    <property type="entry name" value="ABC_TRANSPORTER_1"/>
    <property type="match status" value="1"/>
</dbReference>
<keyword evidence="3 5" id="KW-0067">ATP-binding</keyword>
<dbReference type="InterPro" id="IPR015854">
    <property type="entry name" value="ABC_transpr_LolD-like"/>
</dbReference>
<dbReference type="SUPFAM" id="SSF52540">
    <property type="entry name" value="P-loop containing nucleoside triphosphate hydrolases"/>
    <property type="match status" value="1"/>
</dbReference>
<dbReference type="AlphaFoldDB" id="A0A3N9XED1"/>
<evidence type="ECO:0000313" key="6">
    <source>
        <dbReference type="Proteomes" id="UP000282312"/>
    </source>
</evidence>
<evidence type="ECO:0000256" key="3">
    <source>
        <dbReference type="ARBA" id="ARBA00022840"/>
    </source>
</evidence>
<dbReference type="GO" id="GO:0005886">
    <property type="term" value="C:plasma membrane"/>
    <property type="evidence" value="ECO:0007669"/>
    <property type="project" value="TreeGrafter"/>
</dbReference>
<dbReference type="InterPro" id="IPR017871">
    <property type="entry name" value="ABC_transporter-like_CS"/>
</dbReference>
<keyword evidence="6" id="KW-1185">Reference proteome</keyword>
<dbReference type="CDD" id="cd03255">
    <property type="entry name" value="ABC_MJ0796_LolCDE_FtsE"/>
    <property type="match status" value="1"/>
</dbReference>
<gene>
    <name evidence="5" type="ORF">DLJ59_06830</name>
</gene>
<dbReference type="Pfam" id="PF00005">
    <property type="entry name" value="ABC_tran"/>
    <property type="match status" value="1"/>
</dbReference>
<dbReference type="Gene3D" id="3.40.50.300">
    <property type="entry name" value="P-loop containing nucleotide triphosphate hydrolases"/>
    <property type="match status" value="1"/>
</dbReference>
<dbReference type="GO" id="GO:0005524">
    <property type="term" value="F:ATP binding"/>
    <property type="evidence" value="ECO:0007669"/>
    <property type="project" value="UniProtKB-KW"/>
</dbReference>
<feature type="domain" description="ABC transporter" evidence="4">
    <location>
        <begin position="2"/>
        <end position="228"/>
    </location>
</feature>
<dbReference type="InterPro" id="IPR017911">
    <property type="entry name" value="MacB-like_ATP-bd"/>
</dbReference>
<evidence type="ECO:0000256" key="1">
    <source>
        <dbReference type="ARBA" id="ARBA00022448"/>
    </source>
</evidence>
<dbReference type="OrthoDB" id="9802264at2"/>
<keyword evidence="2" id="KW-0547">Nucleotide-binding</keyword>
<comment type="caution">
    <text evidence="5">The sequence shown here is derived from an EMBL/GenBank/DDBJ whole genome shotgun (WGS) entry which is preliminary data.</text>
</comment>
<dbReference type="GO" id="GO:0022857">
    <property type="term" value="F:transmembrane transporter activity"/>
    <property type="evidence" value="ECO:0007669"/>
    <property type="project" value="TreeGrafter"/>
</dbReference>
<dbReference type="SMART" id="SM00382">
    <property type="entry name" value="AAA"/>
    <property type="match status" value="1"/>
</dbReference>
<dbReference type="InterPro" id="IPR027417">
    <property type="entry name" value="P-loop_NTPase"/>
</dbReference>
<dbReference type="InterPro" id="IPR003439">
    <property type="entry name" value="ABC_transporter-like_ATP-bd"/>
</dbReference>
<keyword evidence="1" id="KW-0813">Transport</keyword>